<accession>A0ABR1FKN7</accession>
<organism evidence="7 8">
    <name type="scientific">Aureococcus anophagefferens</name>
    <name type="common">Harmful bloom alga</name>
    <dbReference type="NCBI Taxonomy" id="44056"/>
    <lineage>
        <taxon>Eukaryota</taxon>
        <taxon>Sar</taxon>
        <taxon>Stramenopiles</taxon>
        <taxon>Ochrophyta</taxon>
        <taxon>Pelagophyceae</taxon>
        <taxon>Pelagomonadales</taxon>
        <taxon>Pelagomonadaceae</taxon>
        <taxon>Aureococcus</taxon>
    </lineage>
</organism>
<dbReference type="InterPro" id="IPR005178">
    <property type="entry name" value="Ostalpha/TMEM184C"/>
</dbReference>
<feature type="transmembrane region" description="Helical" evidence="6">
    <location>
        <begin position="302"/>
        <end position="321"/>
    </location>
</feature>
<dbReference type="SMART" id="SM01417">
    <property type="entry name" value="Solute_trans_a"/>
    <property type="match status" value="1"/>
</dbReference>
<comment type="subcellular location">
    <subcellularLocation>
        <location evidence="1">Membrane</location>
        <topology evidence="1">Multi-pass membrane protein</topology>
    </subcellularLocation>
</comment>
<comment type="caution">
    <text evidence="7">The sequence shown here is derived from an EMBL/GenBank/DDBJ whole genome shotgun (WGS) entry which is preliminary data.</text>
</comment>
<evidence type="ECO:0000256" key="5">
    <source>
        <dbReference type="SAM" id="MobiDB-lite"/>
    </source>
</evidence>
<dbReference type="Pfam" id="PF03619">
    <property type="entry name" value="Solute_trans_a"/>
    <property type="match status" value="1"/>
</dbReference>
<dbReference type="EMBL" id="JBBJCI010000367">
    <property type="protein sequence ID" value="KAK7232605.1"/>
    <property type="molecule type" value="Genomic_DNA"/>
</dbReference>
<evidence type="ECO:0000256" key="3">
    <source>
        <dbReference type="ARBA" id="ARBA00022989"/>
    </source>
</evidence>
<keyword evidence="2 6" id="KW-0812">Transmembrane</keyword>
<dbReference type="PANTHER" id="PTHR23423">
    <property type="entry name" value="ORGANIC SOLUTE TRANSPORTER-RELATED"/>
    <property type="match status" value="1"/>
</dbReference>
<feature type="transmembrane region" description="Helical" evidence="6">
    <location>
        <begin position="259"/>
        <end position="282"/>
    </location>
</feature>
<feature type="transmembrane region" description="Helical" evidence="6">
    <location>
        <begin position="216"/>
        <end position="239"/>
    </location>
</feature>
<keyword evidence="4 6" id="KW-0472">Membrane</keyword>
<feature type="region of interest" description="Disordered" evidence="5">
    <location>
        <begin position="404"/>
        <end position="487"/>
    </location>
</feature>
<protein>
    <submittedName>
        <fullName evidence="7">Organic solute transporter subunit alpha</fullName>
    </submittedName>
</protein>
<keyword evidence="8" id="KW-1185">Reference proteome</keyword>
<sequence>MAPTLFPSAAPFELSLAPTTVAPTLAPTTHAPTPRPSFLPTPRPTDARPLLGTYDSAVIVAGLCTIVSIAMSLHLIRSHLRNYVKPQRQRYVIRILWMVPIYAVDSFLSLCFIRVAILFEVPRDVYESYVIYNFVALLIDYMGGEDAAQAFFAAQPPQKHWWPFGWMGDHDMSVFLATCRLCTLQYSIVRPLTAVCTLFLYFSGDYDDADLRFSGSYLWLMLLNNSSVTLALYYLIYFYHASLPCAPLQRGRPLAKFLAVKAVVFFCFWQYCAISILVALGVIRRQLSHRSADATTTGMNDFVVCVEMAVFSVVHLGVFGWREHAKDCVRGATFNPMAALGASPARSSAAWDADGGGDDQALSYDQAYRDMFFIGDVTADLGRVVREAPRVLFRGCGRVNHARRERARGARRAVQVAGPRRAPALELATLDDRPRTPPPASLDPRRALPGDLAAPEPRRLAETPPRPSPLERRVDDDDPNAAWWSSV</sequence>
<evidence type="ECO:0000256" key="6">
    <source>
        <dbReference type="SAM" id="Phobius"/>
    </source>
</evidence>
<gene>
    <name evidence="7" type="ORF">SO694_00035116</name>
</gene>
<keyword evidence="3 6" id="KW-1133">Transmembrane helix</keyword>
<evidence type="ECO:0000256" key="4">
    <source>
        <dbReference type="ARBA" id="ARBA00023136"/>
    </source>
</evidence>
<evidence type="ECO:0000256" key="1">
    <source>
        <dbReference type="ARBA" id="ARBA00004141"/>
    </source>
</evidence>
<name>A0ABR1FKN7_AURAN</name>
<evidence type="ECO:0000313" key="7">
    <source>
        <dbReference type="EMBL" id="KAK7232605.1"/>
    </source>
</evidence>
<feature type="transmembrane region" description="Helical" evidence="6">
    <location>
        <begin position="96"/>
        <end position="119"/>
    </location>
</feature>
<feature type="compositionally biased region" description="Low complexity" evidence="5">
    <location>
        <begin position="412"/>
        <end position="424"/>
    </location>
</feature>
<feature type="transmembrane region" description="Helical" evidence="6">
    <location>
        <begin position="57"/>
        <end position="76"/>
    </location>
</feature>
<dbReference type="Proteomes" id="UP001363151">
    <property type="component" value="Unassembled WGS sequence"/>
</dbReference>
<proteinExistence type="predicted"/>
<evidence type="ECO:0000256" key="2">
    <source>
        <dbReference type="ARBA" id="ARBA00022692"/>
    </source>
</evidence>
<evidence type="ECO:0000313" key="8">
    <source>
        <dbReference type="Proteomes" id="UP001363151"/>
    </source>
</evidence>
<feature type="transmembrane region" description="Helical" evidence="6">
    <location>
        <begin position="184"/>
        <end position="204"/>
    </location>
</feature>
<reference evidence="7 8" key="1">
    <citation type="submission" date="2024-03" db="EMBL/GenBank/DDBJ databases">
        <title>Aureococcus anophagefferens CCMP1851 and Kratosvirus quantuckense: Draft genome of a second virus-susceptible host strain in the model system.</title>
        <authorList>
            <person name="Chase E."/>
            <person name="Truchon A.R."/>
            <person name="Schepens W."/>
            <person name="Wilhelm S.W."/>
        </authorList>
    </citation>
    <scope>NUCLEOTIDE SEQUENCE [LARGE SCALE GENOMIC DNA]</scope>
    <source>
        <strain evidence="7 8">CCMP1851</strain>
    </source>
</reference>